<evidence type="ECO:0000313" key="4">
    <source>
        <dbReference type="EMBL" id="GAA4127442.1"/>
    </source>
</evidence>
<keyword evidence="2" id="KW-0812">Transmembrane</keyword>
<name>A0ABP7XY34_9ACTN</name>
<evidence type="ECO:0000256" key="1">
    <source>
        <dbReference type="SAM" id="MobiDB-lite"/>
    </source>
</evidence>
<protein>
    <recommendedName>
        <fullName evidence="3">SHOCT domain-containing protein</fullName>
    </recommendedName>
</protein>
<organism evidence="4 5">
    <name type="scientific">Nocardioides fonticola</name>
    <dbReference type="NCBI Taxonomy" id="450363"/>
    <lineage>
        <taxon>Bacteria</taxon>
        <taxon>Bacillati</taxon>
        <taxon>Actinomycetota</taxon>
        <taxon>Actinomycetes</taxon>
        <taxon>Propionibacteriales</taxon>
        <taxon>Nocardioidaceae</taxon>
        <taxon>Nocardioides</taxon>
    </lineage>
</organism>
<feature type="domain" description="SHOCT" evidence="3">
    <location>
        <begin position="83"/>
        <end position="107"/>
    </location>
</feature>
<gene>
    <name evidence="4" type="ORF">GCM10022215_37910</name>
</gene>
<keyword evidence="2" id="KW-0472">Membrane</keyword>
<dbReference type="Proteomes" id="UP001501495">
    <property type="component" value="Unassembled WGS sequence"/>
</dbReference>
<feature type="region of interest" description="Disordered" evidence="1">
    <location>
        <begin position="1"/>
        <end position="20"/>
    </location>
</feature>
<evidence type="ECO:0000259" key="3">
    <source>
        <dbReference type="Pfam" id="PF09851"/>
    </source>
</evidence>
<dbReference type="Pfam" id="PF09851">
    <property type="entry name" value="SHOCT"/>
    <property type="match status" value="1"/>
</dbReference>
<proteinExistence type="predicted"/>
<feature type="transmembrane region" description="Helical" evidence="2">
    <location>
        <begin position="50"/>
        <end position="69"/>
    </location>
</feature>
<comment type="caution">
    <text evidence="4">The sequence shown here is derived from an EMBL/GenBank/DDBJ whole genome shotgun (WGS) entry which is preliminary data.</text>
</comment>
<dbReference type="EMBL" id="BAAAZH010000031">
    <property type="protein sequence ID" value="GAA4127442.1"/>
    <property type="molecule type" value="Genomic_DNA"/>
</dbReference>
<evidence type="ECO:0000313" key="5">
    <source>
        <dbReference type="Proteomes" id="UP001501495"/>
    </source>
</evidence>
<dbReference type="RefSeq" id="WP_344735070.1">
    <property type="nucleotide sequence ID" value="NZ_BAAAZH010000031.1"/>
</dbReference>
<reference evidence="5" key="1">
    <citation type="journal article" date="2019" name="Int. J. Syst. Evol. Microbiol.">
        <title>The Global Catalogue of Microorganisms (GCM) 10K type strain sequencing project: providing services to taxonomists for standard genome sequencing and annotation.</title>
        <authorList>
            <consortium name="The Broad Institute Genomics Platform"/>
            <consortium name="The Broad Institute Genome Sequencing Center for Infectious Disease"/>
            <person name="Wu L."/>
            <person name="Ma J."/>
        </authorList>
    </citation>
    <scope>NUCLEOTIDE SEQUENCE [LARGE SCALE GENOMIC DNA]</scope>
    <source>
        <strain evidence="5">JCM 16703</strain>
    </source>
</reference>
<evidence type="ECO:0000256" key="2">
    <source>
        <dbReference type="SAM" id="Phobius"/>
    </source>
</evidence>
<accession>A0ABP7XY34</accession>
<keyword evidence="5" id="KW-1185">Reference proteome</keyword>
<dbReference type="InterPro" id="IPR018649">
    <property type="entry name" value="SHOCT"/>
</dbReference>
<keyword evidence="2" id="KW-1133">Transmembrane helix</keyword>
<sequence>MEPILSARTAGEKSTATPTDGLSETFIVSAVEPQSHPATLGFVMMGSSAMWLWMILGLAALWVLVACAIRCTIGPHRSKTDPDPIKVLDARLARGEITSEEYRRVRDHLATGH</sequence>